<reference evidence="1" key="1">
    <citation type="submission" date="2020-11" db="EMBL/GenBank/DDBJ databases">
        <authorList>
            <person name="Tran Van P."/>
        </authorList>
    </citation>
    <scope>NUCLEOTIDE SEQUENCE</scope>
</reference>
<dbReference type="Gene3D" id="3.90.550.10">
    <property type="entry name" value="Spore Coat Polysaccharide Biosynthesis Protein SpsA, Chain A"/>
    <property type="match status" value="1"/>
</dbReference>
<dbReference type="PANTHER" id="PTHR47183:SF1">
    <property type="entry name" value="GLUCOSE-1-PHOSPHATE CYTIDYLYLTRANSFERASE"/>
    <property type="match status" value="1"/>
</dbReference>
<evidence type="ECO:0000313" key="1">
    <source>
        <dbReference type="EMBL" id="CAD7237182.1"/>
    </source>
</evidence>
<dbReference type="EMBL" id="OB685525">
    <property type="protein sequence ID" value="CAD7237182.1"/>
    <property type="molecule type" value="Genomic_DNA"/>
</dbReference>
<organism evidence="1">
    <name type="scientific">Cyprideis torosa</name>
    <dbReference type="NCBI Taxonomy" id="163714"/>
    <lineage>
        <taxon>Eukaryota</taxon>
        <taxon>Metazoa</taxon>
        <taxon>Ecdysozoa</taxon>
        <taxon>Arthropoda</taxon>
        <taxon>Crustacea</taxon>
        <taxon>Oligostraca</taxon>
        <taxon>Ostracoda</taxon>
        <taxon>Podocopa</taxon>
        <taxon>Podocopida</taxon>
        <taxon>Cytherocopina</taxon>
        <taxon>Cytheroidea</taxon>
        <taxon>Cytherideidae</taxon>
        <taxon>Cyprideis</taxon>
    </lineage>
</organism>
<dbReference type="InterPro" id="IPR013446">
    <property type="entry name" value="G1P_cyt_trans-like"/>
</dbReference>
<dbReference type="GO" id="GO:0047343">
    <property type="term" value="F:glucose-1-phosphate cytidylyltransferase activity"/>
    <property type="evidence" value="ECO:0007669"/>
    <property type="project" value="InterPro"/>
</dbReference>
<dbReference type="InterPro" id="IPR029044">
    <property type="entry name" value="Nucleotide-diphossugar_trans"/>
</dbReference>
<dbReference type="PANTHER" id="PTHR47183">
    <property type="entry name" value="GLUCOSE-1-PHOSPHATE CYTIDYLYLTRANSFERASE-RELATED"/>
    <property type="match status" value="1"/>
</dbReference>
<protein>
    <submittedName>
        <fullName evidence="1">Uncharacterized protein</fullName>
    </submittedName>
</protein>
<accession>A0A7R8ZUN7</accession>
<dbReference type="AlphaFoldDB" id="A0A7R8ZUN7"/>
<gene>
    <name evidence="1" type="ORF">CTOB1V02_LOCUS14997</name>
</gene>
<dbReference type="SUPFAM" id="SSF53448">
    <property type="entry name" value="Nucleotide-diphospho-sugar transferases"/>
    <property type="match status" value="1"/>
</dbReference>
<proteinExistence type="predicted"/>
<sequence length="93" mass="10426">MQPGDVPVTYADVDELIADVGFKPATEVEDGLERFSDVTFSMKDNRMDVHKKRAEPWTVTLVDTGDNSMTGGRLGRVANYLREEEAFCFTYGD</sequence>
<feature type="non-terminal residue" evidence="1">
    <location>
        <position position="1"/>
    </location>
</feature>
<dbReference type="OrthoDB" id="10250549at2759"/>
<name>A0A7R8ZUN7_9CRUS</name>